<evidence type="ECO:0000259" key="1">
    <source>
        <dbReference type="Pfam" id="PF13456"/>
    </source>
</evidence>
<dbReference type="EMBL" id="JARKNE010000007">
    <property type="protein sequence ID" value="KAK5819096.1"/>
    <property type="molecule type" value="Genomic_DNA"/>
</dbReference>
<keyword evidence="3" id="KW-1185">Reference proteome</keyword>
<name>A0ABR0PCS7_GOSAR</name>
<proteinExistence type="predicted"/>
<accession>A0ABR0PCS7</accession>
<evidence type="ECO:0000313" key="3">
    <source>
        <dbReference type="Proteomes" id="UP001358586"/>
    </source>
</evidence>
<comment type="caution">
    <text evidence="2">The sequence shown here is derived from an EMBL/GenBank/DDBJ whole genome shotgun (WGS) entry which is preliminary data.</text>
</comment>
<dbReference type="InterPro" id="IPR002156">
    <property type="entry name" value="RNaseH_domain"/>
</dbReference>
<sequence>MLDFHSPSKTSCAGVVIRNRHGIVLGSHTVVCKHIPSAFVALPTTCLHVVHLGLALGFPYVIVEGDSLTVLCKVQSSRPDLSILDAYIQDMKFICAEGFGVGFSEDFSLLRRCLCALVWIATISLCACS</sequence>
<organism evidence="2 3">
    <name type="scientific">Gossypium arboreum</name>
    <name type="common">Tree cotton</name>
    <name type="synonym">Gossypium nanking</name>
    <dbReference type="NCBI Taxonomy" id="29729"/>
    <lineage>
        <taxon>Eukaryota</taxon>
        <taxon>Viridiplantae</taxon>
        <taxon>Streptophyta</taxon>
        <taxon>Embryophyta</taxon>
        <taxon>Tracheophyta</taxon>
        <taxon>Spermatophyta</taxon>
        <taxon>Magnoliopsida</taxon>
        <taxon>eudicotyledons</taxon>
        <taxon>Gunneridae</taxon>
        <taxon>Pentapetalae</taxon>
        <taxon>rosids</taxon>
        <taxon>malvids</taxon>
        <taxon>Malvales</taxon>
        <taxon>Malvaceae</taxon>
        <taxon>Malvoideae</taxon>
        <taxon>Gossypium</taxon>
    </lineage>
</organism>
<evidence type="ECO:0000313" key="2">
    <source>
        <dbReference type="EMBL" id="KAK5819096.1"/>
    </source>
</evidence>
<feature type="domain" description="RNase H type-1" evidence="1">
    <location>
        <begin position="5"/>
        <end position="94"/>
    </location>
</feature>
<dbReference type="Proteomes" id="UP001358586">
    <property type="component" value="Chromosome 7"/>
</dbReference>
<reference evidence="2 3" key="1">
    <citation type="submission" date="2023-03" db="EMBL/GenBank/DDBJ databases">
        <title>WGS of Gossypium arboreum.</title>
        <authorList>
            <person name="Yu D."/>
        </authorList>
    </citation>
    <scope>NUCLEOTIDE SEQUENCE [LARGE SCALE GENOMIC DNA]</scope>
    <source>
        <tissue evidence="2">Leaf</tissue>
    </source>
</reference>
<protein>
    <recommendedName>
        <fullName evidence="1">RNase H type-1 domain-containing protein</fullName>
    </recommendedName>
</protein>
<gene>
    <name evidence="2" type="ORF">PVK06_024055</name>
</gene>
<dbReference type="Pfam" id="PF13456">
    <property type="entry name" value="RVT_3"/>
    <property type="match status" value="1"/>
</dbReference>